<evidence type="ECO:0000313" key="15">
    <source>
        <dbReference type="EMBL" id="MFG6486638.1"/>
    </source>
</evidence>
<comment type="subcellular location">
    <subcellularLocation>
        <location evidence="12">Cell membrane</location>
        <topology evidence="12">Multi-pass membrane protein</topology>
    </subcellularLocation>
    <subcellularLocation>
        <location evidence="1">Membrane</location>
        <topology evidence="1">Multi-pass membrane protein</topology>
    </subcellularLocation>
</comment>
<evidence type="ECO:0000256" key="12">
    <source>
        <dbReference type="HAMAP-Rule" id="MF_01522"/>
    </source>
</evidence>
<evidence type="ECO:0000256" key="8">
    <source>
        <dbReference type="ARBA" id="ARBA00022958"/>
    </source>
</evidence>
<accession>A0ABW7H9P9</accession>
<feature type="transmembrane region" description="Helical" evidence="12">
    <location>
        <begin position="59"/>
        <end position="81"/>
    </location>
</feature>
<keyword evidence="8 12" id="KW-0630">Potassium</keyword>
<evidence type="ECO:0000256" key="5">
    <source>
        <dbReference type="ARBA" id="ARBA00022538"/>
    </source>
</evidence>
<feature type="transmembrane region" description="Helical" evidence="12">
    <location>
        <begin position="293"/>
        <end position="318"/>
    </location>
</feature>
<evidence type="ECO:0000259" key="13">
    <source>
        <dbReference type="Pfam" id="PF02705"/>
    </source>
</evidence>
<evidence type="ECO:0000256" key="11">
    <source>
        <dbReference type="ARBA" id="ARBA00023136"/>
    </source>
</evidence>
<keyword evidence="4 12" id="KW-1003">Cell membrane</keyword>
<dbReference type="InterPro" id="IPR053952">
    <property type="entry name" value="K_trans_C"/>
</dbReference>
<feature type="transmembrane region" description="Helical" evidence="12">
    <location>
        <begin position="114"/>
        <end position="142"/>
    </location>
</feature>
<keyword evidence="6 12" id="KW-0812">Transmembrane</keyword>
<evidence type="ECO:0000256" key="6">
    <source>
        <dbReference type="ARBA" id="ARBA00022692"/>
    </source>
</evidence>
<feature type="transmembrane region" description="Helical" evidence="12">
    <location>
        <begin position="182"/>
        <end position="203"/>
    </location>
</feature>
<feature type="transmembrane region" description="Helical" evidence="12">
    <location>
        <begin position="376"/>
        <end position="397"/>
    </location>
</feature>
<dbReference type="InterPro" id="IPR023051">
    <property type="entry name" value="Kup"/>
</dbReference>
<feature type="domain" description="K+ potassium transporter integral membrane" evidence="13">
    <location>
        <begin position="23"/>
        <end position="476"/>
    </location>
</feature>
<dbReference type="PANTHER" id="PTHR30540:SF79">
    <property type="entry name" value="LOW AFFINITY POTASSIUM TRANSPORT SYSTEM PROTEIN KUP"/>
    <property type="match status" value="1"/>
</dbReference>
<comment type="similarity">
    <text evidence="2 12">Belongs to the HAK/KUP transporter (TC 2.A.72) family.</text>
</comment>
<keyword evidence="10 12" id="KW-0406">Ion transport</keyword>
<gene>
    <name evidence="12" type="primary">kup</name>
    <name evidence="15" type="ORF">ACG04R_08155</name>
</gene>
<keyword evidence="7 12" id="KW-0769">Symport</keyword>
<evidence type="ECO:0000256" key="4">
    <source>
        <dbReference type="ARBA" id="ARBA00022475"/>
    </source>
</evidence>
<dbReference type="PANTHER" id="PTHR30540">
    <property type="entry name" value="OSMOTIC STRESS POTASSIUM TRANSPORTER"/>
    <property type="match status" value="1"/>
</dbReference>
<keyword evidence="5 12" id="KW-0633">Potassium transport</keyword>
<feature type="domain" description="K+ potassium transporter C-terminal" evidence="14">
    <location>
        <begin position="491"/>
        <end position="636"/>
    </location>
</feature>
<evidence type="ECO:0000256" key="2">
    <source>
        <dbReference type="ARBA" id="ARBA00007019"/>
    </source>
</evidence>
<dbReference type="HAMAP" id="MF_01522">
    <property type="entry name" value="Kup"/>
    <property type="match status" value="1"/>
</dbReference>
<reference evidence="15 16" key="1">
    <citation type="submission" date="2024-08" db="EMBL/GenBank/DDBJ databases">
        <authorList>
            <person name="Lu H."/>
        </authorList>
    </citation>
    <scope>NUCLEOTIDE SEQUENCE [LARGE SCALE GENOMIC DNA]</scope>
    <source>
        <strain evidence="15 16">BYS78W</strain>
    </source>
</reference>
<dbReference type="RefSeq" id="WP_394407898.1">
    <property type="nucleotide sequence ID" value="NZ_JBIGIC010000003.1"/>
</dbReference>
<feature type="transmembrane region" description="Helical" evidence="12">
    <location>
        <begin position="409"/>
        <end position="430"/>
    </location>
</feature>
<dbReference type="InterPro" id="IPR053951">
    <property type="entry name" value="K_trans_N"/>
</dbReference>
<sequence length="636" mass="67900">MTTATDASTDTPPTQHRHGLAALTLGAIGVVYGDIGTSPLYTVKEIFTPATGVAVTPDALIGAISAIVWALMLVVTLKYVVLILRADNRGEGGGLALTALATQAVRERPGLRRFLLLMGVFGATLFYGDSVITPAVSVMGAIEGLEIVSPHLESYVLPLSIAVLIVLFVVQKHGTHVVGRVFGPVILLWFGVLAVTGAMQIAHQPAILAALNPLRALEFLAGRGWQVFAVVGAIVLALTGAEALYADMGHFGAKPIRLAWTGIVFPALALNYLGQGALLMADPAAIDNPFYRLFPAALVLPVVVLAAAAAVIASQAVISGAYSMTKQAIQLGFLPRMPVRNTSAAEAGQIYISSVNWALLAGVLGAVLLFRSSSALAGAYGIAVTLTMMITTVLTFFVIRHGWRLPAPLAWGATAFFLALDALLVAGCAIKIVDGGWFPLVLGGLLFVLMSTWARGRKAMQQHLADEGIELLSFVESLHAYGDAERPRAARTAIYPVANPQLVPPALLHNLKHYQVLHERNVVLTVVFCDRPYVPDAERLQLEQLAPDFWRLTLTYGFMDQPDVPAALQLCNVRGLHTEPAETSYFLSRETLVPRAGMAHWREALFAAMSRNASSAADYFRLPGNAVVELGTKVQL</sequence>
<proteinExistence type="inferred from homology"/>
<keyword evidence="9 12" id="KW-1133">Transmembrane helix</keyword>
<organism evidence="15 16">
    <name type="scientific">Pelomonas candidula</name>
    <dbReference type="NCBI Taxonomy" id="3299025"/>
    <lineage>
        <taxon>Bacteria</taxon>
        <taxon>Pseudomonadati</taxon>
        <taxon>Pseudomonadota</taxon>
        <taxon>Betaproteobacteria</taxon>
        <taxon>Burkholderiales</taxon>
        <taxon>Sphaerotilaceae</taxon>
        <taxon>Roseateles</taxon>
    </lineage>
</organism>
<feature type="transmembrane region" description="Helical" evidence="12">
    <location>
        <begin position="436"/>
        <end position="454"/>
    </location>
</feature>
<evidence type="ECO:0000256" key="3">
    <source>
        <dbReference type="ARBA" id="ARBA00022448"/>
    </source>
</evidence>
<feature type="transmembrane region" description="Helical" evidence="12">
    <location>
        <begin position="350"/>
        <end position="370"/>
    </location>
</feature>
<comment type="catalytic activity">
    <reaction evidence="12">
        <text>K(+)(in) + H(+)(in) = K(+)(out) + H(+)(out)</text>
        <dbReference type="Rhea" id="RHEA:28490"/>
        <dbReference type="ChEBI" id="CHEBI:15378"/>
        <dbReference type="ChEBI" id="CHEBI:29103"/>
    </reaction>
</comment>
<dbReference type="Pfam" id="PF22776">
    <property type="entry name" value="K_trans_C"/>
    <property type="match status" value="1"/>
</dbReference>
<evidence type="ECO:0000313" key="16">
    <source>
        <dbReference type="Proteomes" id="UP001606134"/>
    </source>
</evidence>
<evidence type="ECO:0000256" key="7">
    <source>
        <dbReference type="ARBA" id="ARBA00022847"/>
    </source>
</evidence>
<protein>
    <recommendedName>
        <fullName evidence="12">Probable potassium transport system protein Kup</fullName>
    </recommendedName>
</protein>
<evidence type="ECO:0000256" key="1">
    <source>
        <dbReference type="ARBA" id="ARBA00004141"/>
    </source>
</evidence>
<feature type="transmembrane region" description="Helical" evidence="12">
    <location>
        <begin position="154"/>
        <end position="170"/>
    </location>
</feature>
<feature type="transmembrane region" description="Helical" evidence="12">
    <location>
        <begin position="223"/>
        <end position="246"/>
    </location>
</feature>
<keyword evidence="3 12" id="KW-0813">Transport</keyword>
<keyword evidence="16" id="KW-1185">Reference proteome</keyword>
<dbReference type="EMBL" id="JBIGIC010000003">
    <property type="protein sequence ID" value="MFG6486638.1"/>
    <property type="molecule type" value="Genomic_DNA"/>
</dbReference>
<comment type="function">
    <text evidence="12">Transport of potassium into the cell. Likely operates as a K(+):H(+) symporter.</text>
</comment>
<dbReference type="Proteomes" id="UP001606134">
    <property type="component" value="Unassembled WGS sequence"/>
</dbReference>
<dbReference type="InterPro" id="IPR003855">
    <property type="entry name" value="K+_transporter"/>
</dbReference>
<dbReference type="Pfam" id="PF02705">
    <property type="entry name" value="K_trans"/>
    <property type="match status" value="1"/>
</dbReference>
<comment type="caution">
    <text evidence="15">The sequence shown here is derived from an EMBL/GenBank/DDBJ whole genome shotgun (WGS) entry which is preliminary data.</text>
</comment>
<feature type="transmembrane region" description="Helical" evidence="12">
    <location>
        <begin position="258"/>
        <end position="281"/>
    </location>
</feature>
<evidence type="ECO:0000256" key="9">
    <source>
        <dbReference type="ARBA" id="ARBA00022989"/>
    </source>
</evidence>
<evidence type="ECO:0000256" key="10">
    <source>
        <dbReference type="ARBA" id="ARBA00023065"/>
    </source>
</evidence>
<evidence type="ECO:0000259" key="14">
    <source>
        <dbReference type="Pfam" id="PF22776"/>
    </source>
</evidence>
<name>A0ABW7H9P9_9BURK</name>
<keyword evidence="11 12" id="KW-0472">Membrane</keyword>